<feature type="compositionally biased region" description="Basic and acidic residues" evidence="1">
    <location>
        <begin position="35"/>
        <end position="45"/>
    </location>
</feature>
<organism evidence="2 3">
    <name type="scientific">Stylonychia lemnae</name>
    <name type="common">Ciliate</name>
    <dbReference type="NCBI Taxonomy" id="5949"/>
    <lineage>
        <taxon>Eukaryota</taxon>
        <taxon>Sar</taxon>
        <taxon>Alveolata</taxon>
        <taxon>Ciliophora</taxon>
        <taxon>Intramacronucleata</taxon>
        <taxon>Spirotrichea</taxon>
        <taxon>Stichotrichia</taxon>
        <taxon>Sporadotrichida</taxon>
        <taxon>Oxytrichidae</taxon>
        <taxon>Stylonychinae</taxon>
        <taxon>Stylonychia</taxon>
    </lineage>
</organism>
<protein>
    <submittedName>
        <fullName evidence="2">Uncharacterized protein</fullName>
    </submittedName>
</protein>
<dbReference type="EMBL" id="CCKQ01002841">
    <property type="protein sequence ID" value="CDW73952.1"/>
    <property type="molecule type" value="Genomic_DNA"/>
</dbReference>
<feature type="compositionally biased region" description="Polar residues" evidence="1">
    <location>
        <begin position="19"/>
        <end position="34"/>
    </location>
</feature>
<gene>
    <name evidence="2" type="primary">Contig13964.g14900</name>
    <name evidence="2" type="ORF">STYLEM_2942</name>
</gene>
<name>A0A077ZXJ9_STYLE</name>
<dbReference type="AlphaFoldDB" id="A0A077ZXJ9"/>
<feature type="region of interest" description="Disordered" evidence="1">
    <location>
        <begin position="19"/>
        <end position="45"/>
    </location>
</feature>
<keyword evidence="3" id="KW-1185">Reference proteome</keyword>
<proteinExistence type="predicted"/>
<reference evidence="2 3" key="1">
    <citation type="submission" date="2014-06" db="EMBL/GenBank/DDBJ databases">
        <authorList>
            <person name="Swart Estienne"/>
        </authorList>
    </citation>
    <scope>NUCLEOTIDE SEQUENCE [LARGE SCALE GENOMIC DNA]</scope>
    <source>
        <strain evidence="2 3">130c</strain>
    </source>
</reference>
<accession>A0A077ZXJ9</accession>
<dbReference type="Proteomes" id="UP000039865">
    <property type="component" value="Unassembled WGS sequence"/>
</dbReference>
<sequence>MRCLYQQQLDSEIFKQASSNKMGSQKINIHQLTSQKKDDDSLEKSMGKSLANIKVSKKTVKLKRMDEKNTNSAIKYIAARRKAGDQDIVEDPDSRNEMVERKINKRSLRLIATINERKNNGRKLNSREWNITLRNQHKNSSDSLEIKITEYYSTSNKLISINVDRSNISTKLKDSQPIIGVSQLSNNNQNVNNNNIQLNIPKPQNLNNSFQKLQNSGRSVIKQQRVIKEMIDKKIQSVFDVQLKNGPKITQAVASGCMTKSNNVSNKNIPQFGFQREKRKSMYPELNDQQKQDVENLVGKIKEVPTTQKSILKNPVTKTIEEYFKETTLPHKIRRMTSKVDEKARRKSMGIFLNNANKSFKAPLLPSDQIQVEKVTPHAQTPIAIQKSLKSHISNYTESDSADTFDIRENQMNEQQINEEINKFMESMQQNQNFPYTPMSKNNNQEILISGGSPDMGQSSSFFNQHSSNFLQYQDKLKNLKMMREYSKWQLIQKTKNKEEYYFTRKYMKTKKPNIYSFIQIPFLKERSYNHNTDSMQNEEFQDLSYQLNSQKKKQGLLQQYDLNHKKNYSTGAQQLPSKNSFQQYNNILRPPSSKFSNRYKNDQDIVQLVIEMASKGKPILDEIIQGLNNRELMNKSTAHN</sequence>
<evidence type="ECO:0000313" key="2">
    <source>
        <dbReference type="EMBL" id="CDW73952.1"/>
    </source>
</evidence>
<evidence type="ECO:0000256" key="1">
    <source>
        <dbReference type="SAM" id="MobiDB-lite"/>
    </source>
</evidence>
<evidence type="ECO:0000313" key="3">
    <source>
        <dbReference type="Proteomes" id="UP000039865"/>
    </source>
</evidence>
<dbReference type="InParanoid" id="A0A077ZXJ9"/>